<gene>
    <name evidence="3" type="ORF">UFOPK1421_01530</name>
</gene>
<evidence type="ECO:0000256" key="1">
    <source>
        <dbReference type="SAM" id="Phobius"/>
    </source>
</evidence>
<reference evidence="3" key="1">
    <citation type="submission" date="2020-05" db="EMBL/GenBank/DDBJ databases">
        <authorList>
            <person name="Chiriac C."/>
            <person name="Salcher M."/>
            <person name="Ghai R."/>
            <person name="Kavagutti S V."/>
        </authorList>
    </citation>
    <scope>NUCLEOTIDE SEQUENCE</scope>
</reference>
<feature type="domain" description="J" evidence="2">
    <location>
        <begin position="4"/>
        <end position="67"/>
    </location>
</feature>
<keyword evidence="1" id="KW-0812">Transmembrane</keyword>
<dbReference type="EMBL" id="CAEZSL010000232">
    <property type="protein sequence ID" value="CAB4554924.1"/>
    <property type="molecule type" value="Genomic_DNA"/>
</dbReference>
<name>A0A6J6CUX8_9ZZZZ</name>
<accession>A0A6J6CUX8</accession>
<evidence type="ECO:0000313" key="3">
    <source>
        <dbReference type="EMBL" id="CAB4554924.1"/>
    </source>
</evidence>
<dbReference type="SUPFAM" id="SSF46565">
    <property type="entry name" value="Chaperone J-domain"/>
    <property type="match status" value="1"/>
</dbReference>
<dbReference type="CDD" id="cd06257">
    <property type="entry name" value="DnaJ"/>
    <property type="match status" value="1"/>
</dbReference>
<dbReference type="PROSITE" id="PS50076">
    <property type="entry name" value="DNAJ_2"/>
    <property type="match status" value="1"/>
</dbReference>
<keyword evidence="1" id="KW-0472">Membrane</keyword>
<keyword evidence="1" id="KW-1133">Transmembrane helix</keyword>
<dbReference type="InterPro" id="IPR050817">
    <property type="entry name" value="DjlA_DnaK_co-chaperone"/>
</dbReference>
<sequence>MSNNHYQSLGVTLTSSPEEIRFAYRNLARIHHPDKHEGRTSAQMLAINEAWRVLSDPVLRYQYDASLRLRMDDERDAATAQTQERLRSIVDDVRGQRYTPAKFPWRFVLGIVGTATVAILVLGAFSNPGEVTPIDNVIRVGSCVNVDDVRLEAWEVECAGVHDGVVEQMVPFDSDCPYGSLAYRDRQGMGQACVVPA</sequence>
<dbReference type="SMART" id="SM00271">
    <property type="entry name" value="DnaJ"/>
    <property type="match status" value="1"/>
</dbReference>
<proteinExistence type="predicted"/>
<protein>
    <submittedName>
        <fullName evidence="3">Unannotated protein</fullName>
    </submittedName>
</protein>
<dbReference type="AlphaFoldDB" id="A0A6J6CUX8"/>
<organism evidence="3">
    <name type="scientific">freshwater metagenome</name>
    <dbReference type="NCBI Taxonomy" id="449393"/>
    <lineage>
        <taxon>unclassified sequences</taxon>
        <taxon>metagenomes</taxon>
        <taxon>ecological metagenomes</taxon>
    </lineage>
</organism>
<dbReference type="Gene3D" id="1.10.287.110">
    <property type="entry name" value="DnaJ domain"/>
    <property type="match status" value="1"/>
</dbReference>
<feature type="transmembrane region" description="Helical" evidence="1">
    <location>
        <begin position="103"/>
        <end position="125"/>
    </location>
</feature>
<dbReference type="InterPro" id="IPR001623">
    <property type="entry name" value="DnaJ_domain"/>
</dbReference>
<dbReference type="PRINTS" id="PR00625">
    <property type="entry name" value="JDOMAIN"/>
</dbReference>
<dbReference type="PANTHER" id="PTHR24074">
    <property type="entry name" value="CO-CHAPERONE PROTEIN DJLA"/>
    <property type="match status" value="1"/>
</dbReference>
<evidence type="ECO:0000259" key="2">
    <source>
        <dbReference type="PROSITE" id="PS50076"/>
    </source>
</evidence>
<dbReference type="Pfam" id="PF00226">
    <property type="entry name" value="DnaJ"/>
    <property type="match status" value="1"/>
</dbReference>
<dbReference type="InterPro" id="IPR036869">
    <property type="entry name" value="J_dom_sf"/>
</dbReference>